<feature type="region of interest" description="Disordered" evidence="1">
    <location>
        <begin position="1"/>
        <end position="24"/>
    </location>
</feature>
<dbReference type="PROSITE" id="PS50835">
    <property type="entry name" value="IG_LIKE"/>
    <property type="match status" value="1"/>
</dbReference>
<feature type="compositionally biased region" description="Polar residues" evidence="1">
    <location>
        <begin position="15"/>
        <end position="24"/>
    </location>
</feature>
<sequence>MSLNPGLNDELKQESVVQGVTSPQSVVDEKSSWKYLDNGSDQGSAWRSAGFNDSGWKTGSGQFGFGDGDEATVLQSGFVTYYFRKHVNITDVNALPDSVILSMIHDDGAVVYINGTEVLRTPLMPQTGTITYTTGTSTFIPTAQENNFFTYKIAKSHFSTGDNVIAVEVHNQNSSSSDVSFDLSIRNAVESDPDGPYVFFRNNQYIVKSITKQNGYVSQTYASRDQVNLNVELPGGGSFAVNLKPQLLNREPSESATLPTKYFATSDIEGSIDAFILLLKKANIIDNNYKWSYGTGHLFIMGDVFDRGKYVTQCLWLIYKLEQEAANVGGKVHFILGNHDIMNLIGDYRYVNAKYTANAQTIGEPYSALYDADSELGKWLRSKNILEKSGNTLFLHAGISPDVAALPKTVTDLNVYVGNVINKTCTTQNCKTATSSSVGLYWYRGMAQQTLTQAEVDAILAKFGADRTYIGHTILNNQITLLYQSKILAIDLEHANNYNNGYMEGVYYNSGCYFKFHTTQLNSTYTPLIGSNCSTP</sequence>
<dbReference type="InterPro" id="IPR007110">
    <property type="entry name" value="Ig-like_dom"/>
</dbReference>
<dbReference type="Gene3D" id="3.60.21.10">
    <property type="match status" value="1"/>
</dbReference>
<comment type="caution">
    <text evidence="3">The sequence shown here is derived from an EMBL/GenBank/DDBJ whole genome shotgun (WGS) entry which is preliminary data.</text>
</comment>
<dbReference type="Gene3D" id="2.60.120.260">
    <property type="entry name" value="Galactose-binding domain-like"/>
    <property type="match status" value="1"/>
</dbReference>
<dbReference type="InterPro" id="IPR004843">
    <property type="entry name" value="Calcineurin-like_PHP"/>
</dbReference>
<feature type="domain" description="Ig-like" evidence="2">
    <location>
        <begin position="401"/>
        <end position="444"/>
    </location>
</feature>
<dbReference type="PANTHER" id="PTHR46546">
    <property type="entry name" value="SHEWANELLA-LIKE PROTEIN PHOSPHATASE 1"/>
    <property type="match status" value="1"/>
</dbReference>
<proteinExistence type="predicted"/>
<name>A0ABP8BGX5_9SPHI</name>
<dbReference type="Proteomes" id="UP001501772">
    <property type="component" value="Unassembled WGS sequence"/>
</dbReference>
<evidence type="ECO:0000313" key="3">
    <source>
        <dbReference type="EMBL" id="GAA4206564.1"/>
    </source>
</evidence>
<dbReference type="SUPFAM" id="SSF56300">
    <property type="entry name" value="Metallo-dependent phosphatases"/>
    <property type="match status" value="1"/>
</dbReference>
<reference evidence="4" key="1">
    <citation type="journal article" date="2019" name="Int. J. Syst. Evol. Microbiol.">
        <title>The Global Catalogue of Microorganisms (GCM) 10K type strain sequencing project: providing services to taxonomists for standard genome sequencing and annotation.</title>
        <authorList>
            <consortium name="The Broad Institute Genomics Platform"/>
            <consortium name="The Broad Institute Genome Sequencing Center for Infectious Disease"/>
            <person name="Wu L."/>
            <person name="Ma J."/>
        </authorList>
    </citation>
    <scope>NUCLEOTIDE SEQUENCE [LARGE SCALE GENOMIC DNA]</scope>
    <source>
        <strain evidence="4">JCM 17626</strain>
    </source>
</reference>
<accession>A0ABP8BGX5</accession>
<keyword evidence="4" id="KW-1185">Reference proteome</keyword>
<dbReference type="InterPro" id="IPR029052">
    <property type="entry name" value="Metallo-depent_PP-like"/>
</dbReference>
<dbReference type="RefSeq" id="WP_344852057.1">
    <property type="nucleotide sequence ID" value="NZ_BAABBY010000006.1"/>
</dbReference>
<dbReference type="EMBL" id="BAABBY010000006">
    <property type="protein sequence ID" value="GAA4206564.1"/>
    <property type="molecule type" value="Genomic_DNA"/>
</dbReference>
<evidence type="ECO:0000313" key="4">
    <source>
        <dbReference type="Proteomes" id="UP001501772"/>
    </source>
</evidence>
<dbReference type="PANTHER" id="PTHR46546:SF4">
    <property type="entry name" value="SHEWANELLA-LIKE PROTEIN PHOSPHATASE 1"/>
    <property type="match status" value="1"/>
</dbReference>
<dbReference type="Pfam" id="PF00149">
    <property type="entry name" value="Metallophos"/>
    <property type="match status" value="1"/>
</dbReference>
<organism evidence="3 4">
    <name type="scientific">Pedobacter jeongneungensis</name>
    <dbReference type="NCBI Taxonomy" id="947309"/>
    <lineage>
        <taxon>Bacteria</taxon>
        <taxon>Pseudomonadati</taxon>
        <taxon>Bacteroidota</taxon>
        <taxon>Sphingobacteriia</taxon>
        <taxon>Sphingobacteriales</taxon>
        <taxon>Sphingobacteriaceae</taxon>
        <taxon>Pedobacter</taxon>
    </lineage>
</organism>
<evidence type="ECO:0000259" key="2">
    <source>
        <dbReference type="PROSITE" id="PS50835"/>
    </source>
</evidence>
<gene>
    <name evidence="3" type="ORF">GCM10022289_27720</name>
</gene>
<evidence type="ECO:0000256" key="1">
    <source>
        <dbReference type="SAM" id="MobiDB-lite"/>
    </source>
</evidence>
<protein>
    <recommendedName>
        <fullName evidence="2">Ig-like domain-containing protein</fullName>
    </recommendedName>
</protein>